<evidence type="ECO:0000313" key="4">
    <source>
        <dbReference type="Proteomes" id="UP000249135"/>
    </source>
</evidence>
<dbReference type="Proteomes" id="UP000249135">
    <property type="component" value="Unassembled WGS sequence"/>
</dbReference>
<evidence type="ECO:0000256" key="2">
    <source>
        <dbReference type="SAM" id="SignalP"/>
    </source>
</evidence>
<evidence type="ECO:0000256" key="1">
    <source>
        <dbReference type="SAM" id="MobiDB-lite"/>
    </source>
</evidence>
<sequence>MQLSRTALVIIASAMTAAAAPALAGNYAEGDPRPKAAASQTSVSDVSSQTRQWMATAPTVGYPEGNPRAVVQTGQKTRAQVQAEAVAWVASGMSQVAYSNASKDSMGPSYKRAEQEFARLRGQGGSVASQ</sequence>
<reference evidence="3 4" key="1">
    <citation type="submission" date="2017-08" db="EMBL/GenBank/DDBJ databases">
        <title>Infants hospitalized years apart are colonized by the same room-sourced microbial strains.</title>
        <authorList>
            <person name="Brooks B."/>
            <person name="Olm M.R."/>
            <person name="Firek B.A."/>
            <person name="Baker R."/>
            <person name="Thomas B.C."/>
            <person name="Morowitz M.J."/>
            <person name="Banfield J.F."/>
        </authorList>
    </citation>
    <scope>NUCLEOTIDE SEQUENCE [LARGE SCALE GENOMIC DNA]</scope>
    <source>
        <strain evidence="3">S2_005_003_R2_41</strain>
    </source>
</reference>
<feature type="region of interest" description="Disordered" evidence="1">
    <location>
        <begin position="25"/>
        <end position="52"/>
    </location>
</feature>
<feature type="signal peptide" evidence="2">
    <location>
        <begin position="1"/>
        <end position="24"/>
    </location>
</feature>
<accession>A0A2W5QHW9</accession>
<feature type="chain" id="PRO_5015871108" description="DUF4148 domain-containing protein" evidence="2">
    <location>
        <begin position="25"/>
        <end position="130"/>
    </location>
</feature>
<name>A0A2W5QHW9_VARPD</name>
<proteinExistence type="predicted"/>
<gene>
    <name evidence="3" type="ORF">DI563_01140</name>
</gene>
<evidence type="ECO:0000313" key="3">
    <source>
        <dbReference type="EMBL" id="PZQ78181.1"/>
    </source>
</evidence>
<organism evidence="3 4">
    <name type="scientific">Variovorax paradoxus</name>
    <dbReference type="NCBI Taxonomy" id="34073"/>
    <lineage>
        <taxon>Bacteria</taxon>
        <taxon>Pseudomonadati</taxon>
        <taxon>Pseudomonadota</taxon>
        <taxon>Betaproteobacteria</taxon>
        <taxon>Burkholderiales</taxon>
        <taxon>Comamonadaceae</taxon>
        <taxon>Variovorax</taxon>
    </lineage>
</organism>
<evidence type="ECO:0008006" key="5">
    <source>
        <dbReference type="Google" id="ProtNLM"/>
    </source>
</evidence>
<protein>
    <recommendedName>
        <fullName evidence="5">DUF4148 domain-containing protein</fullName>
    </recommendedName>
</protein>
<comment type="caution">
    <text evidence="3">The sequence shown here is derived from an EMBL/GenBank/DDBJ whole genome shotgun (WGS) entry which is preliminary data.</text>
</comment>
<dbReference type="EMBL" id="QFPP01000004">
    <property type="protein sequence ID" value="PZQ78181.1"/>
    <property type="molecule type" value="Genomic_DNA"/>
</dbReference>
<dbReference type="AlphaFoldDB" id="A0A2W5QHW9"/>
<keyword evidence="2" id="KW-0732">Signal</keyword>
<feature type="compositionally biased region" description="Low complexity" evidence="1">
    <location>
        <begin position="37"/>
        <end position="50"/>
    </location>
</feature>